<keyword evidence="4" id="KW-1185">Reference proteome</keyword>
<keyword evidence="2" id="KW-0732">Signal</keyword>
<dbReference type="Proteomes" id="UP001175211">
    <property type="component" value="Unassembled WGS sequence"/>
</dbReference>
<evidence type="ECO:0000256" key="1">
    <source>
        <dbReference type="SAM" id="MobiDB-lite"/>
    </source>
</evidence>
<name>A0AA39JP73_ARMTA</name>
<dbReference type="EMBL" id="JAUEPS010000050">
    <property type="protein sequence ID" value="KAK0445316.1"/>
    <property type="molecule type" value="Genomic_DNA"/>
</dbReference>
<proteinExistence type="predicted"/>
<comment type="caution">
    <text evidence="3">The sequence shown here is derived from an EMBL/GenBank/DDBJ whole genome shotgun (WGS) entry which is preliminary data.</text>
</comment>
<feature type="chain" id="PRO_5041269296" evidence="2">
    <location>
        <begin position="21"/>
        <end position="49"/>
    </location>
</feature>
<accession>A0AA39JP73</accession>
<protein>
    <submittedName>
        <fullName evidence="3">Uncharacterized protein</fullName>
    </submittedName>
</protein>
<evidence type="ECO:0000313" key="4">
    <source>
        <dbReference type="Proteomes" id="UP001175211"/>
    </source>
</evidence>
<evidence type="ECO:0000256" key="2">
    <source>
        <dbReference type="SAM" id="SignalP"/>
    </source>
</evidence>
<sequence length="49" mass="4957">MYWKLLVVTLTLALVISVAPVGGPGGAPPPPVTDDTVSGSDPRPTRTGV</sequence>
<feature type="region of interest" description="Disordered" evidence="1">
    <location>
        <begin position="21"/>
        <end position="49"/>
    </location>
</feature>
<gene>
    <name evidence="3" type="ORF">EV420DRAFT_1648448</name>
</gene>
<feature type="signal peptide" evidence="2">
    <location>
        <begin position="1"/>
        <end position="20"/>
    </location>
</feature>
<dbReference type="RefSeq" id="XP_060325457.1">
    <property type="nucleotide sequence ID" value="XM_060478167.1"/>
</dbReference>
<reference evidence="3" key="1">
    <citation type="submission" date="2023-06" db="EMBL/GenBank/DDBJ databases">
        <authorList>
            <consortium name="Lawrence Berkeley National Laboratory"/>
            <person name="Ahrendt S."/>
            <person name="Sahu N."/>
            <person name="Indic B."/>
            <person name="Wong-Bajracharya J."/>
            <person name="Merenyi Z."/>
            <person name="Ke H.-M."/>
            <person name="Monk M."/>
            <person name="Kocsube S."/>
            <person name="Drula E."/>
            <person name="Lipzen A."/>
            <person name="Balint B."/>
            <person name="Henrissat B."/>
            <person name="Andreopoulos B."/>
            <person name="Martin F.M."/>
            <person name="Harder C.B."/>
            <person name="Rigling D."/>
            <person name="Ford K.L."/>
            <person name="Foster G.D."/>
            <person name="Pangilinan J."/>
            <person name="Papanicolaou A."/>
            <person name="Barry K."/>
            <person name="LaButti K."/>
            <person name="Viragh M."/>
            <person name="Koriabine M."/>
            <person name="Yan M."/>
            <person name="Riley R."/>
            <person name="Champramary S."/>
            <person name="Plett K.L."/>
            <person name="Tsai I.J."/>
            <person name="Slot J."/>
            <person name="Sipos G."/>
            <person name="Plett J."/>
            <person name="Nagy L.G."/>
            <person name="Grigoriev I.V."/>
        </authorList>
    </citation>
    <scope>NUCLEOTIDE SEQUENCE</scope>
    <source>
        <strain evidence="3">CCBAS 213</strain>
    </source>
</reference>
<evidence type="ECO:0000313" key="3">
    <source>
        <dbReference type="EMBL" id="KAK0445316.1"/>
    </source>
</evidence>
<dbReference type="AlphaFoldDB" id="A0AA39JP73"/>
<organism evidence="3 4">
    <name type="scientific">Armillaria tabescens</name>
    <name type="common">Ringless honey mushroom</name>
    <name type="synonym">Agaricus tabescens</name>
    <dbReference type="NCBI Taxonomy" id="1929756"/>
    <lineage>
        <taxon>Eukaryota</taxon>
        <taxon>Fungi</taxon>
        <taxon>Dikarya</taxon>
        <taxon>Basidiomycota</taxon>
        <taxon>Agaricomycotina</taxon>
        <taxon>Agaricomycetes</taxon>
        <taxon>Agaricomycetidae</taxon>
        <taxon>Agaricales</taxon>
        <taxon>Marasmiineae</taxon>
        <taxon>Physalacriaceae</taxon>
        <taxon>Desarmillaria</taxon>
    </lineage>
</organism>
<dbReference type="GeneID" id="85361715"/>